<dbReference type="EnsemblMetazoa" id="XM_038211242.1">
    <property type="protein sequence ID" value="XP_038067170.1"/>
    <property type="gene ID" value="LOC119737131"/>
</dbReference>
<dbReference type="RefSeq" id="XP_038067174.1">
    <property type="nucleotide sequence ID" value="XM_038211246.1"/>
</dbReference>
<dbReference type="InterPro" id="IPR046448">
    <property type="entry name" value="ECSIT_N"/>
</dbReference>
<organism evidence="13 14">
    <name type="scientific">Patiria miniata</name>
    <name type="common">Bat star</name>
    <name type="synonym">Asterina miniata</name>
    <dbReference type="NCBI Taxonomy" id="46514"/>
    <lineage>
        <taxon>Eukaryota</taxon>
        <taxon>Metazoa</taxon>
        <taxon>Echinodermata</taxon>
        <taxon>Eleutherozoa</taxon>
        <taxon>Asterozoa</taxon>
        <taxon>Asteroidea</taxon>
        <taxon>Valvatacea</taxon>
        <taxon>Valvatida</taxon>
        <taxon>Asterinidae</taxon>
        <taxon>Patiria</taxon>
    </lineage>
</organism>
<keyword evidence="9" id="KW-0809">Transit peptide</keyword>
<dbReference type="GO" id="GO:0005634">
    <property type="term" value="C:nucleus"/>
    <property type="evidence" value="ECO:0007669"/>
    <property type="project" value="UniProtKB-SubCell"/>
</dbReference>
<reference evidence="13" key="1">
    <citation type="submission" date="2022-11" db="UniProtKB">
        <authorList>
            <consortium name="EnsemblMetazoa"/>
        </authorList>
    </citation>
    <scope>IDENTIFICATION</scope>
</reference>
<dbReference type="EnsemblMetazoa" id="XM_038211246.1">
    <property type="protein sequence ID" value="XP_038067174.1"/>
    <property type="gene ID" value="LOC119737131"/>
</dbReference>
<dbReference type="InterPro" id="IPR011990">
    <property type="entry name" value="TPR-like_helical_dom_sf"/>
</dbReference>
<keyword evidence="14" id="KW-1185">Reference proteome</keyword>
<dbReference type="EnsemblMetazoa" id="XM_038211247.1">
    <property type="protein sequence ID" value="XP_038067175.1"/>
    <property type="gene ID" value="LOC119737131"/>
</dbReference>
<dbReference type="OMA" id="GPFHIWL"/>
<protein>
    <recommendedName>
        <fullName evidence="5">Evolutionarily conserved signaling intermediate in Toll pathway, mitochondrial</fullName>
    </recommendedName>
</protein>
<evidence type="ECO:0000256" key="5">
    <source>
        <dbReference type="ARBA" id="ARBA00019998"/>
    </source>
</evidence>
<evidence type="ECO:0000256" key="11">
    <source>
        <dbReference type="ARBA" id="ARBA00023242"/>
    </source>
</evidence>
<dbReference type="RefSeq" id="XP_038067175.1">
    <property type="nucleotide sequence ID" value="XM_038211247.1"/>
</dbReference>
<evidence type="ECO:0000256" key="7">
    <source>
        <dbReference type="ARBA" id="ARBA00022588"/>
    </source>
</evidence>
<evidence type="ECO:0000256" key="1">
    <source>
        <dbReference type="ARBA" id="ARBA00004123"/>
    </source>
</evidence>
<dbReference type="Pfam" id="PF14784">
    <property type="entry name" value="ECSIT_C"/>
    <property type="match status" value="2"/>
</dbReference>
<evidence type="ECO:0000256" key="6">
    <source>
        <dbReference type="ARBA" id="ARBA00022490"/>
    </source>
</evidence>
<dbReference type="Pfam" id="PF06239">
    <property type="entry name" value="ECSIT_N"/>
    <property type="match status" value="1"/>
</dbReference>
<evidence type="ECO:0000256" key="10">
    <source>
        <dbReference type="ARBA" id="ARBA00023128"/>
    </source>
</evidence>
<dbReference type="Proteomes" id="UP000887568">
    <property type="component" value="Unplaced"/>
</dbReference>
<dbReference type="RefSeq" id="XP_038067171.1">
    <property type="nucleotide sequence ID" value="XM_038211243.1"/>
</dbReference>
<evidence type="ECO:0000313" key="14">
    <source>
        <dbReference type="Proteomes" id="UP000887568"/>
    </source>
</evidence>
<name>A0A914ASZ2_PATMI</name>
<dbReference type="Gene3D" id="1.25.40.10">
    <property type="entry name" value="Tetratricopeptide repeat domain"/>
    <property type="match status" value="1"/>
</dbReference>
<dbReference type="GO" id="GO:0005739">
    <property type="term" value="C:mitochondrion"/>
    <property type="evidence" value="ECO:0007669"/>
    <property type="project" value="UniProtKB-SubCell"/>
</dbReference>
<evidence type="ECO:0000256" key="2">
    <source>
        <dbReference type="ARBA" id="ARBA00004173"/>
    </source>
</evidence>
<comment type="similarity">
    <text evidence="4">Belongs to the ECSIT family.</text>
</comment>
<feature type="domain" description="ECSIT C-terminal" evidence="12">
    <location>
        <begin position="266"/>
        <end position="366"/>
    </location>
</feature>
<proteinExistence type="inferred from homology"/>
<accession>A0A914ASZ2</accession>
<dbReference type="RefSeq" id="XP_038067169.1">
    <property type="nucleotide sequence ID" value="XM_038211241.1"/>
</dbReference>
<dbReference type="RefSeq" id="XP_038067170.1">
    <property type="nucleotide sequence ID" value="XM_038211242.1"/>
</dbReference>
<evidence type="ECO:0000256" key="4">
    <source>
        <dbReference type="ARBA" id="ARBA00007674"/>
    </source>
</evidence>
<dbReference type="SMART" id="SM01284">
    <property type="entry name" value="ECSIT_Cterm"/>
    <property type="match status" value="1"/>
</dbReference>
<dbReference type="InterPro" id="IPR029342">
    <property type="entry name" value="ECIST_C"/>
</dbReference>
<dbReference type="GO" id="GO:0045087">
    <property type="term" value="P:innate immune response"/>
    <property type="evidence" value="ECO:0007669"/>
    <property type="project" value="UniProtKB-KW"/>
</dbReference>
<keyword evidence="6" id="KW-0963">Cytoplasm</keyword>
<keyword evidence="10" id="KW-0496">Mitochondrion</keyword>
<dbReference type="GeneID" id="119737131"/>
<sequence>MATIKFLRSAIYHLSASRLPATRTVLQQSALQTKIIVGPACHSAQIHTCQQRRAEIGRGNIHPSKLEKSSLAISKTLFEEATLAEVNKETFRKVVKTFTEYDKRRRGHIQFIETALRYMKDFRVEKDVDAYNALLDVFPKGKYVPENVIQSIYNHFPEQQICAIKVLQMMEDNTVLPNNETKDILISVFGKRAHPVKKYQRLMYWFPKFRNINPFPLPKELPTEPTKLSEIGLKRIAEYEAELKVYYLNGTTAESENAEFIANAQSPEQRELLAEHPPVRPLYVEGAFHLWLRSSKLTYFVLRGDPFALGDEGASDQDVPQTHAEGPVFAMCMTNSNSQETLQSWIKNLQEDNPHLARIPVIFNLFNLGESRTEPVRSLPTETQLIGDS</sequence>
<evidence type="ECO:0000256" key="8">
    <source>
        <dbReference type="ARBA" id="ARBA00022859"/>
    </source>
</evidence>
<keyword evidence="7" id="KW-0399">Innate immunity</keyword>
<keyword evidence="8" id="KW-0391">Immunity</keyword>
<dbReference type="InterPro" id="IPR010418">
    <property type="entry name" value="ECSIT"/>
</dbReference>
<keyword evidence="11" id="KW-0539">Nucleus</keyword>
<dbReference type="EnsemblMetazoa" id="XM_038211243.1">
    <property type="protein sequence ID" value="XP_038067171.1"/>
    <property type="gene ID" value="LOC119737131"/>
</dbReference>
<dbReference type="PANTHER" id="PTHR13113:SF1">
    <property type="entry name" value="EVOLUTIONARILY CONSERVED SIGNALING INTERMEDIATE IN TOLL PATHWAY, MITOCHONDRIAL"/>
    <property type="match status" value="1"/>
</dbReference>
<dbReference type="EnsemblMetazoa" id="XM_038211241.1">
    <property type="protein sequence ID" value="XP_038067169.1"/>
    <property type="gene ID" value="LOC119737131"/>
</dbReference>
<dbReference type="RefSeq" id="XP_038067173.1">
    <property type="nucleotide sequence ID" value="XM_038211245.1"/>
</dbReference>
<evidence type="ECO:0000256" key="9">
    <source>
        <dbReference type="ARBA" id="ARBA00022946"/>
    </source>
</evidence>
<evidence type="ECO:0000313" key="13">
    <source>
        <dbReference type="EnsemblMetazoa" id="XP_038067175.1"/>
    </source>
</evidence>
<dbReference type="AlphaFoldDB" id="A0A914ASZ2"/>
<evidence type="ECO:0000259" key="12">
    <source>
        <dbReference type="SMART" id="SM01284"/>
    </source>
</evidence>
<comment type="subcellular location">
    <subcellularLocation>
        <location evidence="3">Cytoplasm</location>
    </subcellularLocation>
    <subcellularLocation>
        <location evidence="2">Mitochondrion</location>
    </subcellularLocation>
    <subcellularLocation>
        <location evidence="1">Nucleus</location>
    </subcellularLocation>
</comment>
<dbReference type="PANTHER" id="PTHR13113">
    <property type="entry name" value="ECSIT EVOLUTIONARILY CONSERVED SIGNALING INTERMEDIATE IN TOLL PATHWAYS"/>
    <property type="match status" value="1"/>
</dbReference>
<dbReference type="OrthoDB" id="10064298at2759"/>
<evidence type="ECO:0000256" key="3">
    <source>
        <dbReference type="ARBA" id="ARBA00004496"/>
    </source>
</evidence>
<dbReference type="GO" id="GO:0007178">
    <property type="term" value="P:cell surface receptor protein serine/threonine kinase signaling pathway"/>
    <property type="evidence" value="ECO:0007669"/>
    <property type="project" value="TreeGrafter"/>
</dbReference>
<dbReference type="EnsemblMetazoa" id="XM_038211245.1">
    <property type="protein sequence ID" value="XP_038067173.1"/>
    <property type="gene ID" value="LOC119737131"/>
</dbReference>